<comment type="caution">
    <text evidence="1">The sequence shown here is derived from an EMBL/GenBank/DDBJ whole genome shotgun (WGS) entry which is preliminary data.</text>
</comment>
<dbReference type="Proteomes" id="UP000823631">
    <property type="component" value="Unassembled WGS sequence"/>
</dbReference>
<dbReference type="EMBL" id="JADINH010000107">
    <property type="protein sequence ID" value="MBO8415720.1"/>
    <property type="molecule type" value="Genomic_DNA"/>
</dbReference>
<reference evidence="1" key="2">
    <citation type="journal article" date="2021" name="PeerJ">
        <title>Extensive microbial diversity within the chicken gut microbiome revealed by metagenomics and culture.</title>
        <authorList>
            <person name="Gilroy R."/>
            <person name="Ravi A."/>
            <person name="Getino M."/>
            <person name="Pursley I."/>
            <person name="Horton D.L."/>
            <person name="Alikhan N.F."/>
            <person name="Baker D."/>
            <person name="Gharbi K."/>
            <person name="Hall N."/>
            <person name="Watson M."/>
            <person name="Adriaenssens E.M."/>
            <person name="Foster-Nyarko E."/>
            <person name="Jarju S."/>
            <person name="Secka A."/>
            <person name="Antonio M."/>
            <person name="Oren A."/>
            <person name="Chaudhuri R.R."/>
            <person name="La Ragione R."/>
            <person name="Hildebrand F."/>
            <person name="Pallen M.J."/>
        </authorList>
    </citation>
    <scope>NUCLEOTIDE SEQUENCE</scope>
    <source>
        <strain evidence="1">17213</strain>
    </source>
</reference>
<organism evidence="1 2">
    <name type="scientific">Candidatus Avisuccinivibrio stercorigallinarum</name>
    <dbReference type="NCBI Taxonomy" id="2840704"/>
    <lineage>
        <taxon>Bacteria</taxon>
        <taxon>Pseudomonadati</taxon>
        <taxon>Pseudomonadota</taxon>
        <taxon>Gammaproteobacteria</taxon>
        <taxon>Aeromonadales</taxon>
        <taxon>Succinivibrionaceae</taxon>
        <taxon>Succinivibrionaceae incertae sedis</taxon>
        <taxon>Candidatus Avisuccinivibrio</taxon>
    </lineage>
</organism>
<dbReference type="GO" id="GO:0005524">
    <property type="term" value="F:ATP binding"/>
    <property type="evidence" value="ECO:0007669"/>
    <property type="project" value="UniProtKB-KW"/>
</dbReference>
<dbReference type="AlphaFoldDB" id="A0A9D9GU10"/>
<dbReference type="InterPro" id="IPR036890">
    <property type="entry name" value="HATPase_C_sf"/>
</dbReference>
<keyword evidence="1" id="KW-0547">Nucleotide-binding</keyword>
<sequence>MEVRDTPPFAPVLMESTRAIGYSVETAVADLIDNSIAAQASTVEVSFVPDTSSEPFVTILDNGTGMDEAALDLAMQYGSRNPNEERSETDLGRFGLGLKTASLSQCRRLTVLTRTAGGDLIGRCWDLDEVIKTGKWSLLVLSLEDMHGLPDVEKIENQTNGTLVIWQNLDRMLVGENSQEKALAKRKNSVDEHLRLVFHRYLSGEEGLTKLSIRVNGDLLKPADPFLLKSGKTTEAMAPELLQVDGRLIEIRSYILPHISKLSAAEKNELGGKDNISHLQGFYVYRAKRLVIWGTWFRMMRRAEMSKLVRVMVDIPNDLDDLWTLDIKKSQAVPPAAVRENLRVVIEKLAEKSRRTWVSRGRRELSKNKDIALMWDRKVSNDGVVYCINRGHPAVRQLCDLGNDVRKKVEGLLKAIENGIPLNQLYLDLNGNESFENEKDYTEAEIRQMLQEQLESCKSREERICMLSDFKKAEPYCSFQYIIDDMLMNLSGERP</sequence>
<dbReference type="Pfam" id="PF13589">
    <property type="entry name" value="HATPase_c_3"/>
    <property type="match status" value="1"/>
</dbReference>
<name>A0A9D9GU10_9GAMM</name>
<proteinExistence type="predicted"/>
<accession>A0A9D9GU10</accession>
<evidence type="ECO:0000313" key="2">
    <source>
        <dbReference type="Proteomes" id="UP000823631"/>
    </source>
</evidence>
<evidence type="ECO:0000313" key="1">
    <source>
        <dbReference type="EMBL" id="MBO8415720.1"/>
    </source>
</evidence>
<reference evidence="1" key="1">
    <citation type="submission" date="2020-10" db="EMBL/GenBank/DDBJ databases">
        <authorList>
            <person name="Gilroy R."/>
        </authorList>
    </citation>
    <scope>NUCLEOTIDE SEQUENCE</scope>
    <source>
        <strain evidence="1">17213</strain>
    </source>
</reference>
<keyword evidence="1" id="KW-0067">ATP-binding</keyword>
<dbReference type="Gene3D" id="3.30.565.10">
    <property type="entry name" value="Histidine kinase-like ATPase, C-terminal domain"/>
    <property type="match status" value="1"/>
</dbReference>
<gene>
    <name evidence="1" type="ORF">IAB19_05015</name>
</gene>
<protein>
    <submittedName>
        <fullName evidence="1">ATP-binding protein</fullName>
    </submittedName>
</protein>
<dbReference type="SUPFAM" id="SSF55874">
    <property type="entry name" value="ATPase domain of HSP90 chaperone/DNA topoisomerase II/histidine kinase"/>
    <property type="match status" value="1"/>
</dbReference>